<feature type="transmembrane region" description="Helical" evidence="7">
    <location>
        <begin position="80"/>
        <end position="101"/>
    </location>
</feature>
<evidence type="ECO:0000259" key="8">
    <source>
        <dbReference type="SMART" id="SM00014"/>
    </source>
</evidence>
<keyword evidence="5 7" id="KW-1133">Transmembrane helix</keyword>
<evidence type="ECO:0000256" key="5">
    <source>
        <dbReference type="ARBA" id="ARBA00022989"/>
    </source>
</evidence>
<evidence type="ECO:0000256" key="4">
    <source>
        <dbReference type="ARBA" id="ARBA00022801"/>
    </source>
</evidence>
<sequence length="241" mass="26693">MPQVLTAPPATRRPAASLLRPRRFLWLTAALLPLCALLMLLLDQPLARFCHAQLRAAEPFFSAFTAATDRAYEVGMKTRLLHLPALLLTLGLLYAVGRWRLNQPRAAVFLVVLLTHLASVGTSNVLKGVVRRLRPEVLFSTGYPDLGFRYLHAAHADSFPSTHTATYFSLFVPLVLAFPRLRGPLLVLPVLIGLGRLVMGAHYLSDVLFSVWLVAAYTCLFGQLLRWPWLTGEEMPAALAS</sequence>
<dbReference type="OrthoDB" id="5957767at2"/>
<proteinExistence type="predicted"/>
<dbReference type="SMART" id="SM00014">
    <property type="entry name" value="acidPPc"/>
    <property type="match status" value="1"/>
</dbReference>
<dbReference type="Pfam" id="PF01569">
    <property type="entry name" value="PAP2"/>
    <property type="match status" value="1"/>
</dbReference>
<dbReference type="STRING" id="1121955.SAMN02745146_0023"/>
<feature type="transmembrane region" description="Helical" evidence="7">
    <location>
        <begin position="209"/>
        <end position="227"/>
    </location>
</feature>
<keyword evidence="4" id="KW-0378">Hydrolase</keyword>
<name>A0A1M6LRG9_9BACT</name>
<dbReference type="AlphaFoldDB" id="A0A1M6LRG9"/>
<protein>
    <submittedName>
        <fullName evidence="9">PAP2 superfamily protein</fullName>
    </submittedName>
</protein>
<keyword evidence="2" id="KW-1003">Cell membrane</keyword>
<keyword evidence="10" id="KW-1185">Reference proteome</keyword>
<dbReference type="InterPro" id="IPR036938">
    <property type="entry name" value="PAP2/HPO_sf"/>
</dbReference>
<dbReference type="Proteomes" id="UP000184418">
    <property type="component" value="Unassembled WGS sequence"/>
</dbReference>
<feature type="transmembrane region" description="Helical" evidence="7">
    <location>
        <begin position="107"/>
        <end position="126"/>
    </location>
</feature>
<dbReference type="InterPro" id="IPR000326">
    <property type="entry name" value="PAP2/HPO"/>
</dbReference>
<dbReference type="PANTHER" id="PTHR14969:SF62">
    <property type="entry name" value="DECAPRENYLPHOSPHORYL-5-PHOSPHORIBOSE PHOSPHATASE RV3807C-RELATED"/>
    <property type="match status" value="1"/>
</dbReference>
<accession>A0A1M6LRG9</accession>
<evidence type="ECO:0000256" key="6">
    <source>
        <dbReference type="ARBA" id="ARBA00023136"/>
    </source>
</evidence>
<dbReference type="GO" id="GO:0016787">
    <property type="term" value="F:hydrolase activity"/>
    <property type="evidence" value="ECO:0007669"/>
    <property type="project" value="UniProtKB-KW"/>
</dbReference>
<evidence type="ECO:0000256" key="1">
    <source>
        <dbReference type="ARBA" id="ARBA00004651"/>
    </source>
</evidence>
<dbReference type="GO" id="GO:0005886">
    <property type="term" value="C:plasma membrane"/>
    <property type="evidence" value="ECO:0007669"/>
    <property type="project" value="UniProtKB-SubCell"/>
</dbReference>
<evidence type="ECO:0000256" key="7">
    <source>
        <dbReference type="SAM" id="Phobius"/>
    </source>
</evidence>
<keyword evidence="3 7" id="KW-0812">Transmembrane</keyword>
<reference evidence="9 10" key="1">
    <citation type="submission" date="2016-11" db="EMBL/GenBank/DDBJ databases">
        <authorList>
            <person name="Jaros S."/>
            <person name="Januszkiewicz K."/>
            <person name="Wedrychowicz H."/>
        </authorList>
    </citation>
    <scope>NUCLEOTIDE SEQUENCE [LARGE SCALE GENOMIC DNA]</scope>
    <source>
        <strain evidence="9 10">DSM 21074</strain>
    </source>
</reference>
<evidence type="ECO:0000256" key="2">
    <source>
        <dbReference type="ARBA" id="ARBA00022475"/>
    </source>
</evidence>
<comment type="subcellular location">
    <subcellularLocation>
        <location evidence="1">Cell membrane</location>
        <topology evidence="1">Multi-pass membrane protein</topology>
    </subcellularLocation>
</comment>
<evidence type="ECO:0000256" key="3">
    <source>
        <dbReference type="ARBA" id="ARBA00022692"/>
    </source>
</evidence>
<dbReference type="EMBL" id="FQYN01000010">
    <property type="protein sequence ID" value="SHJ73761.1"/>
    <property type="molecule type" value="Genomic_DNA"/>
</dbReference>
<dbReference type="RefSeq" id="WP_073112165.1">
    <property type="nucleotide sequence ID" value="NZ_FQYN01000010.1"/>
</dbReference>
<dbReference type="PANTHER" id="PTHR14969">
    <property type="entry name" value="SPHINGOSINE-1-PHOSPHATE PHOSPHOHYDROLASE"/>
    <property type="match status" value="1"/>
</dbReference>
<dbReference type="Gene3D" id="1.20.144.10">
    <property type="entry name" value="Phosphatidic acid phosphatase type 2/haloperoxidase"/>
    <property type="match status" value="1"/>
</dbReference>
<keyword evidence="6 7" id="KW-0472">Membrane</keyword>
<evidence type="ECO:0000313" key="10">
    <source>
        <dbReference type="Proteomes" id="UP000184418"/>
    </source>
</evidence>
<feature type="transmembrane region" description="Helical" evidence="7">
    <location>
        <begin position="24"/>
        <end position="42"/>
    </location>
</feature>
<feature type="domain" description="Phosphatidic acid phosphatase type 2/haloperoxidase" evidence="8">
    <location>
        <begin position="109"/>
        <end position="219"/>
    </location>
</feature>
<dbReference type="SUPFAM" id="SSF48317">
    <property type="entry name" value="Acid phosphatase/Vanadium-dependent haloperoxidase"/>
    <property type="match status" value="1"/>
</dbReference>
<organism evidence="9 10">
    <name type="scientific">Hymenobacter daecheongensis DSM 21074</name>
    <dbReference type="NCBI Taxonomy" id="1121955"/>
    <lineage>
        <taxon>Bacteria</taxon>
        <taxon>Pseudomonadati</taxon>
        <taxon>Bacteroidota</taxon>
        <taxon>Cytophagia</taxon>
        <taxon>Cytophagales</taxon>
        <taxon>Hymenobacteraceae</taxon>
        <taxon>Hymenobacter</taxon>
    </lineage>
</organism>
<gene>
    <name evidence="9" type="ORF">SAMN02745146_0023</name>
</gene>
<evidence type="ECO:0000313" key="9">
    <source>
        <dbReference type="EMBL" id="SHJ73761.1"/>
    </source>
</evidence>